<sequence>MSQMNDSLSSKIFERKPYLRNYFQSFPSENKWDIISTKSGQAHYVTLNGQALASTYSPEVQAKRLLESHNIKSTDVVLLLGLGNPELLKQVNERVAPGQIIVMLGDDPSLVPKIWEPVLAKILDVPGRHLFSGEAFFPLGLNYLESLPIERVSGLKVIRNQADLQRTHFFSDAEQRIQQVFSAKMSDLLTKFEFERLWIKNSIWNLLQVSQTPPYRFPISGLRESFSGLSALLVSAGPSLRKNLSLIQEIRDKVFILSCDTSLKVLLKASIIPDAVVTLDAQTNSFFHFMGESLEKIPLFADLVSSPTLLREPIFRSVVHSVTAKFQVDAEGTLVREVTAGGELAGDIFQDLGDIQSGGSVATTAFDMLRVMGFKQVFFIGQDLAYSGREIHSTGTHHNEKWLGLVNRKQSLESINEVIIRKRETKKVPACNGQTVLTDYVLELYRHWFEESAKTVNIPLINLNEEGAYIQGFQNVNPKEVTEILKEERKHDYPWHQYDPWKALTSKPKENNSLQKKSEGLFHKIQTDLLFTEKKIKEWESFDLNQIDLQSSELWLWLQEQTYLRRTVRKSEIYLQRHRDLDQARKNSILIQSLKKEIHYLKRSIYPIKELL</sequence>
<reference evidence="2 3" key="1">
    <citation type="submission" date="2018-02" db="EMBL/GenBank/DDBJ databases">
        <title>Novel Leptospira species isolated from soil and water in Japan.</title>
        <authorList>
            <person name="Nakao R."/>
            <person name="Masuzawa T."/>
        </authorList>
    </citation>
    <scope>NUCLEOTIDE SEQUENCE [LARGE SCALE GENOMIC DNA]</scope>
    <source>
        <strain evidence="2 3">YH101</strain>
    </source>
</reference>
<name>A0A2P2DXZ2_9LEPT</name>
<dbReference type="PANTHER" id="PTHR41786:SF1">
    <property type="entry name" value="6-HYDROXYMETHYLPTERIN DIPHOSPHOKINASE MPTE-LIKE DOMAIN-CONTAINING PROTEIN"/>
    <property type="match status" value="1"/>
</dbReference>
<evidence type="ECO:0000313" key="3">
    <source>
        <dbReference type="Proteomes" id="UP000245133"/>
    </source>
</evidence>
<gene>
    <name evidence="2" type="ORF">LPTSP4_10190</name>
</gene>
<protein>
    <recommendedName>
        <fullName evidence="1">6-hydroxymethylpterin diphosphokinase MptE-like domain-containing protein</fullName>
    </recommendedName>
</protein>
<evidence type="ECO:0000313" key="2">
    <source>
        <dbReference type="EMBL" id="GBF49505.1"/>
    </source>
</evidence>
<keyword evidence="3" id="KW-1185">Reference proteome</keyword>
<dbReference type="RefSeq" id="WP_108974452.1">
    <property type="nucleotide sequence ID" value="NZ_BFBB01000003.1"/>
</dbReference>
<comment type="caution">
    <text evidence="2">The sequence shown here is derived from an EMBL/GenBank/DDBJ whole genome shotgun (WGS) entry which is preliminary data.</text>
</comment>
<dbReference type="AlphaFoldDB" id="A0A2P2DXZ2"/>
<dbReference type="OrthoDB" id="5291305at2"/>
<dbReference type="EMBL" id="BFBB01000003">
    <property type="protein sequence ID" value="GBF49505.1"/>
    <property type="molecule type" value="Genomic_DNA"/>
</dbReference>
<evidence type="ECO:0000259" key="1">
    <source>
        <dbReference type="Pfam" id="PF01973"/>
    </source>
</evidence>
<accession>A0A2P2DXZ2</accession>
<proteinExistence type="predicted"/>
<dbReference type="InterPro" id="IPR002826">
    <property type="entry name" value="MptE-like"/>
</dbReference>
<feature type="domain" description="6-hydroxymethylpterin diphosphokinase MptE-like" evidence="1">
    <location>
        <begin position="220"/>
        <end position="388"/>
    </location>
</feature>
<organism evidence="2 3">
    <name type="scientific">Leptospira ryugenii</name>
    <dbReference type="NCBI Taxonomy" id="1917863"/>
    <lineage>
        <taxon>Bacteria</taxon>
        <taxon>Pseudomonadati</taxon>
        <taxon>Spirochaetota</taxon>
        <taxon>Spirochaetia</taxon>
        <taxon>Leptospirales</taxon>
        <taxon>Leptospiraceae</taxon>
        <taxon>Leptospira</taxon>
    </lineage>
</organism>
<dbReference type="PANTHER" id="PTHR41786">
    <property type="entry name" value="MOTILITY ACCESSORY FACTOR MAF"/>
    <property type="match status" value="1"/>
</dbReference>
<dbReference type="Proteomes" id="UP000245133">
    <property type="component" value="Unassembled WGS sequence"/>
</dbReference>
<dbReference type="Pfam" id="PF01973">
    <property type="entry name" value="MptE-like"/>
    <property type="match status" value="1"/>
</dbReference>